<protein>
    <submittedName>
        <fullName evidence="1">Uncharacterized protein</fullName>
    </submittedName>
</protein>
<organism evidence="1 2">
    <name type="scientific">Asparagus officinalis</name>
    <name type="common">Garden asparagus</name>
    <dbReference type="NCBI Taxonomy" id="4686"/>
    <lineage>
        <taxon>Eukaryota</taxon>
        <taxon>Viridiplantae</taxon>
        <taxon>Streptophyta</taxon>
        <taxon>Embryophyta</taxon>
        <taxon>Tracheophyta</taxon>
        <taxon>Spermatophyta</taxon>
        <taxon>Magnoliopsida</taxon>
        <taxon>Liliopsida</taxon>
        <taxon>Asparagales</taxon>
        <taxon>Asparagaceae</taxon>
        <taxon>Asparagoideae</taxon>
        <taxon>Asparagus</taxon>
    </lineage>
</organism>
<accession>A0A5P1FBZ7</accession>
<dbReference type="EMBL" id="CM007383">
    <property type="protein sequence ID" value="ONK75895.1"/>
    <property type="molecule type" value="Genomic_DNA"/>
</dbReference>
<dbReference type="PANTHER" id="PTHR33181:SF4">
    <property type="entry name" value="OVULE PROTEIN"/>
    <property type="match status" value="1"/>
</dbReference>
<reference evidence="2" key="1">
    <citation type="journal article" date="2017" name="Nat. Commun.">
        <title>The asparagus genome sheds light on the origin and evolution of a young Y chromosome.</title>
        <authorList>
            <person name="Harkess A."/>
            <person name="Zhou J."/>
            <person name="Xu C."/>
            <person name="Bowers J.E."/>
            <person name="Van der Hulst R."/>
            <person name="Ayyampalayam S."/>
            <person name="Mercati F."/>
            <person name="Riccardi P."/>
            <person name="McKain M.R."/>
            <person name="Kakrana A."/>
            <person name="Tang H."/>
            <person name="Ray J."/>
            <person name="Groenendijk J."/>
            <person name="Arikit S."/>
            <person name="Mathioni S.M."/>
            <person name="Nakano M."/>
            <person name="Shan H."/>
            <person name="Telgmann-Rauber A."/>
            <person name="Kanno A."/>
            <person name="Yue Z."/>
            <person name="Chen H."/>
            <person name="Li W."/>
            <person name="Chen Y."/>
            <person name="Xu X."/>
            <person name="Zhang Y."/>
            <person name="Luo S."/>
            <person name="Chen H."/>
            <person name="Gao J."/>
            <person name="Mao Z."/>
            <person name="Pires J.C."/>
            <person name="Luo M."/>
            <person name="Kudrna D."/>
            <person name="Wing R.A."/>
            <person name="Meyers B.C."/>
            <person name="Yi K."/>
            <person name="Kong H."/>
            <person name="Lavrijsen P."/>
            <person name="Sunseri F."/>
            <person name="Falavigna A."/>
            <person name="Ye Y."/>
            <person name="Leebens-Mack J.H."/>
            <person name="Chen G."/>
        </authorList>
    </citation>
    <scope>NUCLEOTIDE SEQUENCE [LARGE SCALE GENOMIC DNA]</scope>
    <source>
        <strain evidence="2">cv. DH0086</strain>
    </source>
</reference>
<gene>
    <name evidence="1" type="ORF">A4U43_C03F21700</name>
</gene>
<dbReference type="PANTHER" id="PTHR33181">
    <property type="entry name" value="OS01G0778500 PROTEIN"/>
    <property type="match status" value="1"/>
</dbReference>
<dbReference type="Gramene" id="ONK75895">
    <property type="protein sequence ID" value="ONK75895"/>
    <property type="gene ID" value="A4U43_C03F21700"/>
</dbReference>
<dbReference type="OMA" id="TRGRATW"/>
<dbReference type="AlphaFoldDB" id="A0A5P1FBZ7"/>
<evidence type="ECO:0000313" key="2">
    <source>
        <dbReference type="Proteomes" id="UP000243459"/>
    </source>
</evidence>
<dbReference type="Proteomes" id="UP000243459">
    <property type="component" value="Chromosome 3"/>
</dbReference>
<proteinExistence type="predicted"/>
<sequence>MEWLVRVWTGIAARIRTRVLVQLRNEVSTCEYEDVHVMWEMLRQTEKTRGRATWSVFEWAGRGRGALCCTF</sequence>
<name>A0A5P1FBZ7_ASPOF</name>
<evidence type="ECO:0000313" key="1">
    <source>
        <dbReference type="EMBL" id="ONK75895.1"/>
    </source>
</evidence>
<keyword evidence="2" id="KW-1185">Reference proteome</keyword>